<dbReference type="Gene3D" id="3.40.50.150">
    <property type="entry name" value="Vaccinia Virus protein VP39"/>
    <property type="match status" value="1"/>
</dbReference>
<gene>
    <name evidence="6" type="ORF">HRQ91_10595</name>
</gene>
<dbReference type="Pfam" id="PF01170">
    <property type="entry name" value="UPF0020"/>
    <property type="match status" value="1"/>
</dbReference>
<proteinExistence type="predicted"/>
<dbReference type="Proteomes" id="UP000671908">
    <property type="component" value="Chromosome"/>
</dbReference>
<dbReference type="PROSITE" id="PS00092">
    <property type="entry name" value="N6_MTASE"/>
    <property type="match status" value="1"/>
</dbReference>
<sequence>MNTIVALCAVGAERVLGNEIKYLGYNLISNAPGRVSFSGDDDALFRSNLCLRTADRVYLQAAAYPAEDFDDLFAGAYDVNWQDYFKKNTRIVVDKVRVYKSKLNSEHSIQSMVQKAVYKKLGDVWKIPVLPETGEKADIRVYMDENTAILLLDLSGLPLHKRGYRADGGIAPLRETTAAVLLQMMMWRRKTPLHDPFCGSGTIPIEATLYAYNVAPGFGRNFAIENLAFYDQKRALQIKKEEAAKIRTDVEVRITGSDIDRAAIERSAKNAEYACVTAGRALQLIGSDARIVRPDFVQSDFKDLQPPYPEGLILCNPPYGERLDDEDKAEKLYKDMADLFRDFKNWRIGVITSNKKFQELSGFYASSSKELKAGNLDTRFYMFKECLCRRNKNGYCC</sequence>
<dbReference type="EMBL" id="CP054142">
    <property type="protein sequence ID" value="QTQ14870.1"/>
    <property type="molecule type" value="Genomic_DNA"/>
</dbReference>
<name>A0A975F543_9SPIR</name>
<dbReference type="SUPFAM" id="SSF53335">
    <property type="entry name" value="S-adenosyl-L-methionine-dependent methyltransferases"/>
    <property type="match status" value="1"/>
</dbReference>
<keyword evidence="1 6" id="KW-0489">Methyltransferase</keyword>
<dbReference type="CDD" id="cd11715">
    <property type="entry name" value="THUMP_AdoMetMT"/>
    <property type="match status" value="1"/>
</dbReference>
<dbReference type="PANTHER" id="PTHR47313:SF1">
    <property type="entry name" value="RIBOSOMAL RNA LARGE SUBUNIT METHYLTRANSFERASE K_L"/>
    <property type="match status" value="1"/>
</dbReference>
<evidence type="ECO:0000313" key="6">
    <source>
        <dbReference type="EMBL" id="QTQ14870.1"/>
    </source>
</evidence>
<evidence type="ECO:0000259" key="5">
    <source>
        <dbReference type="Pfam" id="PF22020"/>
    </source>
</evidence>
<accession>A0A975F543</accession>
<keyword evidence="2" id="KW-0808">Transferase</keyword>
<dbReference type="GO" id="GO:0003723">
    <property type="term" value="F:RNA binding"/>
    <property type="evidence" value="ECO:0007669"/>
    <property type="project" value="InterPro"/>
</dbReference>
<dbReference type="KEGG" id="tpav:HRQ91_10595"/>
<dbReference type="InterPro" id="IPR054170">
    <property type="entry name" value="RlmL_1st"/>
</dbReference>
<keyword evidence="7" id="KW-1185">Reference proteome</keyword>
<dbReference type="InterPro" id="IPR002052">
    <property type="entry name" value="DNA_methylase_N6_adenine_CS"/>
</dbReference>
<dbReference type="PANTHER" id="PTHR47313">
    <property type="entry name" value="RIBOSOMAL RNA LARGE SUBUNIT METHYLTRANSFERASE K/L"/>
    <property type="match status" value="1"/>
</dbReference>
<dbReference type="GO" id="GO:0008990">
    <property type="term" value="F:rRNA (guanine-N2-)-methyltransferase activity"/>
    <property type="evidence" value="ECO:0007669"/>
    <property type="project" value="TreeGrafter"/>
</dbReference>
<feature type="domain" description="RlmL ferredoxin-like" evidence="5">
    <location>
        <begin position="3"/>
        <end position="58"/>
    </location>
</feature>
<dbReference type="PROSITE" id="PS01261">
    <property type="entry name" value="UPF0020"/>
    <property type="match status" value="1"/>
</dbReference>
<protein>
    <submittedName>
        <fullName evidence="6">Class I SAM-dependent RNA methyltransferase</fullName>
    </submittedName>
</protein>
<dbReference type="RefSeq" id="WP_210119509.1">
    <property type="nucleotide sequence ID" value="NZ_CP054142.1"/>
</dbReference>
<dbReference type="Pfam" id="PF02926">
    <property type="entry name" value="THUMP"/>
    <property type="match status" value="1"/>
</dbReference>
<evidence type="ECO:0000256" key="2">
    <source>
        <dbReference type="ARBA" id="ARBA00022679"/>
    </source>
</evidence>
<evidence type="ECO:0000259" key="3">
    <source>
        <dbReference type="Pfam" id="PF01170"/>
    </source>
</evidence>
<dbReference type="GO" id="GO:0070043">
    <property type="term" value="F:rRNA (guanine-N7-)-methyltransferase activity"/>
    <property type="evidence" value="ECO:0007669"/>
    <property type="project" value="TreeGrafter"/>
</dbReference>
<dbReference type="InterPro" id="IPR004114">
    <property type="entry name" value="THUMP_dom"/>
</dbReference>
<evidence type="ECO:0000259" key="4">
    <source>
        <dbReference type="Pfam" id="PF02926"/>
    </source>
</evidence>
<evidence type="ECO:0000256" key="1">
    <source>
        <dbReference type="ARBA" id="ARBA00022603"/>
    </source>
</evidence>
<dbReference type="Pfam" id="PF22020">
    <property type="entry name" value="RlmL_1st"/>
    <property type="match status" value="1"/>
</dbReference>
<dbReference type="InterPro" id="IPR053943">
    <property type="entry name" value="RlmKL-like_Mtase_CS"/>
</dbReference>
<dbReference type="InterPro" id="IPR029063">
    <property type="entry name" value="SAM-dependent_MTases_sf"/>
</dbReference>
<reference evidence="6 7" key="1">
    <citation type="journal article" date="2021" name="Microbiol. Resour. Announc.">
        <title>Complete Genome Sequences of Three Human Oral Treponema parvum Isolates.</title>
        <authorList>
            <person name="Zeng H."/>
            <person name="Watt R.M."/>
        </authorList>
    </citation>
    <scope>NUCLEOTIDE SEQUENCE [LARGE SCALE GENOMIC DNA]</scope>
    <source>
        <strain evidence="6 7">ATCC 700770</strain>
    </source>
</reference>
<organism evidence="6 7">
    <name type="scientific">Treponema parvum</name>
    <dbReference type="NCBI Taxonomy" id="138851"/>
    <lineage>
        <taxon>Bacteria</taxon>
        <taxon>Pseudomonadati</taxon>
        <taxon>Spirochaetota</taxon>
        <taxon>Spirochaetia</taxon>
        <taxon>Spirochaetales</taxon>
        <taxon>Treponemataceae</taxon>
        <taxon>Treponema</taxon>
    </lineage>
</organism>
<feature type="domain" description="THUMP" evidence="4">
    <location>
        <begin position="67"/>
        <end position="153"/>
    </location>
</feature>
<dbReference type="AlphaFoldDB" id="A0A975F543"/>
<dbReference type="Gene3D" id="3.30.2130.30">
    <property type="match status" value="1"/>
</dbReference>
<feature type="domain" description="Ribosomal RNA large subunit methyltransferase K/L-like methyltransferase" evidence="3">
    <location>
        <begin position="162"/>
        <end position="378"/>
    </location>
</feature>
<dbReference type="InterPro" id="IPR000241">
    <property type="entry name" value="RlmKL-like_Mtase"/>
</dbReference>
<evidence type="ECO:0000313" key="7">
    <source>
        <dbReference type="Proteomes" id="UP000671908"/>
    </source>
</evidence>